<dbReference type="KEGG" id="mph:MLP_41540"/>
<sequence>MIIFLNGEQREVAEDATLRDVIVEHGDLEPRRGIAVAVDGSVVPRARLADTALNEGAKVEIVTAVQGG</sequence>
<accession>F5XRV5</accession>
<dbReference type="AlphaFoldDB" id="F5XRV5"/>
<dbReference type="InterPro" id="IPR012675">
    <property type="entry name" value="Beta-grasp_dom_sf"/>
</dbReference>
<keyword evidence="2" id="KW-1185">Reference proteome</keyword>
<dbReference type="EMBL" id="AP012204">
    <property type="protein sequence ID" value="BAK37168.1"/>
    <property type="molecule type" value="Genomic_DNA"/>
</dbReference>
<dbReference type="SUPFAM" id="SSF54285">
    <property type="entry name" value="MoaD/ThiS"/>
    <property type="match status" value="1"/>
</dbReference>
<dbReference type="CDD" id="cd00565">
    <property type="entry name" value="Ubl_ThiS"/>
    <property type="match status" value="1"/>
</dbReference>
<dbReference type="PANTHER" id="PTHR34472:SF1">
    <property type="entry name" value="SULFUR CARRIER PROTEIN THIS"/>
    <property type="match status" value="1"/>
</dbReference>
<dbReference type="InterPro" id="IPR016155">
    <property type="entry name" value="Mopterin_synth/thiamin_S_b"/>
</dbReference>
<dbReference type="Proteomes" id="UP000007947">
    <property type="component" value="Chromosome"/>
</dbReference>
<dbReference type="InterPro" id="IPR010035">
    <property type="entry name" value="Thi_S"/>
</dbReference>
<dbReference type="NCBIfam" id="TIGR01683">
    <property type="entry name" value="thiS"/>
    <property type="match status" value="1"/>
</dbReference>
<dbReference type="Gene3D" id="3.10.20.30">
    <property type="match status" value="1"/>
</dbReference>
<proteinExistence type="predicted"/>
<dbReference type="PANTHER" id="PTHR34472">
    <property type="entry name" value="SULFUR CARRIER PROTEIN THIS"/>
    <property type="match status" value="1"/>
</dbReference>
<dbReference type="Pfam" id="PF02597">
    <property type="entry name" value="ThiS"/>
    <property type="match status" value="1"/>
</dbReference>
<protein>
    <submittedName>
        <fullName evidence="1">Putative thiamine biosynthesis protein ThiS</fullName>
    </submittedName>
</protein>
<evidence type="ECO:0000313" key="2">
    <source>
        <dbReference type="Proteomes" id="UP000007947"/>
    </source>
</evidence>
<dbReference type="RefSeq" id="WP_013865005.1">
    <property type="nucleotide sequence ID" value="NC_015635.1"/>
</dbReference>
<dbReference type="HOGENOM" id="CLU_174611_2_2_11"/>
<dbReference type="InterPro" id="IPR003749">
    <property type="entry name" value="ThiS/MoaD-like"/>
</dbReference>
<reference evidence="1 2" key="1">
    <citation type="submission" date="2011-05" db="EMBL/GenBank/DDBJ databases">
        <title>Whole genome sequence of Microlunatus phosphovorus NM-1.</title>
        <authorList>
            <person name="Hosoyama A."/>
            <person name="Sasaki K."/>
            <person name="Harada T."/>
            <person name="Igarashi R."/>
            <person name="Kawakoshi A."/>
            <person name="Sasagawa M."/>
            <person name="Fukada J."/>
            <person name="Nakamura S."/>
            <person name="Katano Y."/>
            <person name="Hanada S."/>
            <person name="Kamagata Y."/>
            <person name="Nakamura N."/>
            <person name="Yamazaki S."/>
            <person name="Fujita N."/>
        </authorList>
    </citation>
    <scope>NUCLEOTIDE SEQUENCE [LARGE SCALE GENOMIC DNA]</scope>
    <source>
        <strain evidence="2">ATCC 700054 / DSM 10555 / JCM 9379 / NBRC 101784 / NCIMB 13414 / VKM Ac-1990 / NM-1</strain>
    </source>
</reference>
<organism evidence="1 2">
    <name type="scientific">Microlunatus phosphovorus (strain ATCC 700054 / DSM 10555 / JCM 9379 / NBRC 101784 / NCIMB 13414 / VKM Ac-1990 / NM-1)</name>
    <dbReference type="NCBI Taxonomy" id="1032480"/>
    <lineage>
        <taxon>Bacteria</taxon>
        <taxon>Bacillati</taxon>
        <taxon>Actinomycetota</taxon>
        <taxon>Actinomycetes</taxon>
        <taxon>Propionibacteriales</taxon>
        <taxon>Propionibacteriaceae</taxon>
        <taxon>Microlunatus</taxon>
    </lineage>
</organism>
<evidence type="ECO:0000313" key="1">
    <source>
        <dbReference type="EMBL" id="BAK37168.1"/>
    </source>
</evidence>
<name>F5XRV5_MICPN</name>
<dbReference type="OrthoDB" id="163636at2"/>
<dbReference type="STRING" id="1032480.MLP_41540"/>
<gene>
    <name evidence="1" type="primary">thiS</name>
    <name evidence="1" type="ordered locus">MLP_41540</name>
</gene>
<dbReference type="eggNOG" id="COG2104">
    <property type="taxonomic scope" value="Bacteria"/>
</dbReference>